<accession>A0A3M8KB59</accession>
<reference evidence="2 3" key="1">
    <citation type="submission" date="2018-02" db="EMBL/GenBank/DDBJ databases">
        <title>Corynebacterium alimpuense sp. nov., a marine obligate actinomycete isolated from sediments of Valparaiso bay, Chile.</title>
        <authorList>
            <person name="Claverias F."/>
            <person name="Gonzales-Siles L."/>
            <person name="Salva-Serra F."/>
            <person name="Inganaes E."/>
            <person name="Molin K."/>
            <person name="Cumsille A."/>
            <person name="Undabarrena A."/>
            <person name="Couve E."/>
            <person name="Moore E.R.B."/>
            <person name="Gomila M."/>
            <person name="Camara B."/>
        </authorList>
    </citation>
    <scope>NUCLEOTIDE SEQUENCE [LARGE SCALE GENOMIC DNA]</scope>
    <source>
        <strain evidence="2 3">CCUG 69366</strain>
    </source>
</reference>
<protein>
    <submittedName>
        <fullName evidence="2">Peptidase</fullName>
    </submittedName>
</protein>
<evidence type="ECO:0000313" key="3">
    <source>
        <dbReference type="Proteomes" id="UP000266975"/>
    </source>
</evidence>
<dbReference type="Gene3D" id="3.60.70.12">
    <property type="entry name" value="L-amino peptidase D-ALA esterase/amidase"/>
    <property type="match status" value="1"/>
</dbReference>
<name>A0A3M8KB59_9CORY</name>
<comment type="caution">
    <text evidence="2">The sequence shown here is derived from an EMBL/GenBank/DDBJ whole genome shotgun (WGS) entry which is preliminary data.</text>
</comment>
<dbReference type="RefSeq" id="WP_123047745.1">
    <property type="nucleotide sequence ID" value="NZ_PTJO01000003.1"/>
</dbReference>
<dbReference type="InterPro" id="IPR005321">
    <property type="entry name" value="Peptidase_S58_DmpA"/>
</dbReference>
<dbReference type="CDD" id="cd02252">
    <property type="entry name" value="nylC_like"/>
    <property type="match status" value="1"/>
</dbReference>
<dbReference type="InterPro" id="IPR016117">
    <property type="entry name" value="ArgJ-like_dom_sf"/>
</dbReference>
<dbReference type="AlphaFoldDB" id="A0A3M8KB59"/>
<sequence length="335" mass="32962">MSSVVSGSLIDVPGLSVGHASLGDTGVSVILGSPQGMTAGVDVRGGGPGTRETDLLEPYNTVERVHAVLLAGGSAFGLAAADGVMTQLEAVGIGFPVLGEGVSGPRIPIVPAAVIFDLLVGDPTHRPTAADGAAATRSALEATGSQAHRSGSLGAGCGASAGVLRGGFGQASIRVGDYVVAAAVVANPVGEVVDAETGLLFGDSTLPPVDRAAFARLSRPPASLNTTIGVVATDAPVNKSQAKRLAMVGHDGIARAVRPAHSPLDGDTLFGVSTNESAGGVEIAVLHELSQAAAEVVCAAIVDAVTSAVSGHGLTAWPQLLSGEVSNGPIDSAQS</sequence>
<dbReference type="EMBL" id="PTJO01000003">
    <property type="protein sequence ID" value="RNE49698.1"/>
    <property type="molecule type" value="Genomic_DNA"/>
</dbReference>
<keyword evidence="3" id="KW-1185">Reference proteome</keyword>
<dbReference type="OrthoDB" id="9808347at2"/>
<comment type="similarity">
    <text evidence="1">Belongs to the peptidase S58 family.</text>
</comment>
<gene>
    <name evidence="2" type="ORF">C5L39_05030</name>
</gene>
<proteinExistence type="inferred from homology"/>
<dbReference type="GO" id="GO:0004177">
    <property type="term" value="F:aminopeptidase activity"/>
    <property type="evidence" value="ECO:0007669"/>
    <property type="project" value="TreeGrafter"/>
</dbReference>
<evidence type="ECO:0000313" key="2">
    <source>
        <dbReference type="EMBL" id="RNE49698.1"/>
    </source>
</evidence>
<dbReference type="PANTHER" id="PTHR36512">
    <property type="entry name" value="D-AMINOPEPTIDASE"/>
    <property type="match status" value="1"/>
</dbReference>
<dbReference type="Proteomes" id="UP000266975">
    <property type="component" value="Unassembled WGS sequence"/>
</dbReference>
<dbReference type="PANTHER" id="PTHR36512:SF3">
    <property type="entry name" value="BLR5678 PROTEIN"/>
    <property type="match status" value="1"/>
</dbReference>
<evidence type="ECO:0000256" key="1">
    <source>
        <dbReference type="ARBA" id="ARBA00007068"/>
    </source>
</evidence>
<dbReference type="SUPFAM" id="SSF56266">
    <property type="entry name" value="DmpA/ArgJ-like"/>
    <property type="match status" value="1"/>
</dbReference>
<dbReference type="Pfam" id="PF03576">
    <property type="entry name" value="Peptidase_S58"/>
    <property type="match status" value="1"/>
</dbReference>
<organism evidence="2 3">
    <name type="scientific">Corynebacterium alimapuense</name>
    <dbReference type="NCBI Taxonomy" id="1576874"/>
    <lineage>
        <taxon>Bacteria</taxon>
        <taxon>Bacillati</taxon>
        <taxon>Actinomycetota</taxon>
        <taxon>Actinomycetes</taxon>
        <taxon>Mycobacteriales</taxon>
        <taxon>Corynebacteriaceae</taxon>
        <taxon>Corynebacterium</taxon>
    </lineage>
</organism>